<dbReference type="Proteomes" id="UP001180531">
    <property type="component" value="Unassembled WGS sequence"/>
</dbReference>
<sequence>MTLHDYHALCDRATLSTPGGEICERGVREACGSCLERYPLNVPLPGDAPLRGDAPSPGHAPRSAEGLRHEGDLRATYDARAHERREAFMQHFRAVVRFLAPSHFLAAIYADSGLVTRNAIDVLPYGHPGDVFEPRRSVSGRALRVG</sequence>
<protein>
    <submittedName>
        <fullName evidence="2">Uncharacterized protein</fullName>
    </submittedName>
</protein>
<feature type="non-terminal residue" evidence="2">
    <location>
        <position position="146"/>
    </location>
</feature>
<organism evidence="2 3">
    <name type="scientific">Streptomyces hesseae</name>
    <dbReference type="NCBI Taxonomy" id="3075519"/>
    <lineage>
        <taxon>Bacteria</taxon>
        <taxon>Bacillati</taxon>
        <taxon>Actinomycetota</taxon>
        <taxon>Actinomycetes</taxon>
        <taxon>Kitasatosporales</taxon>
        <taxon>Streptomycetaceae</taxon>
        <taxon>Streptomyces</taxon>
    </lineage>
</organism>
<proteinExistence type="predicted"/>
<comment type="caution">
    <text evidence="2">The sequence shown here is derived from an EMBL/GenBank/DDBJ whole genome shotgun (WGS) entry which is preliminary data.</text>
</comment>
<dbReference type="RefSeq" id="WP_311616581.1">
    <property type="nucleotide sequence ID" value="NZ_JAVRFI010000064.1"/>
</dbReference>
<gene>
    <name evidence="2" type="ORF">RM609_34200</name>
</gene>
<dbReference type="EMBL" id="JAVRFI010000064">
    <property type="protein sequence ID" value="MDT0454086.1"/>
    <property type="molecule type" value="Genomic_DNA"/>
</dbReference>
<evidence type="ECO:0000256" key="1">
    <source>
        <dbReference type="SAM" id="MobiDB-lite"/>
    </source>
</evidence>
<accession>A0ABU2SYN2</accession>
<name>A0ABU2SYN2_9ACTN</name>
<keyword evidence="3" id="KW-1185">Reference proteome</keyword>
<evidence type="ECO:0000313" key="3">
    <source>
        <dbReference type="Proteomes" id="UP001180531"/>
    </source>
</evidence>
<reference evidence="2" key="1">
    <citation type="submission" date="2024-05" db="EMBL/GenBank/DDBJ databases">
        <title>30 novel species of actinomycetes from the DSMZ collection.</title>
        <authorList>
            <person name="Nouioui I."/>
        </authorList>
    </citation>
    <scope>NUCLEOTIDE SEQUENCE</scope>
    <source>
        <strain evidence="2">DSM 40473</strain>
    </source>
</reference>
<feature type="region of interest" description="Disordered" evidence="1">
    <location>
        <begin position="46"/>
        <end position="66"/>
    </location>
</feature>
<evidence type="ECO:0000313" key="2">
    <source>
        <dbReference type="EMBL" id="MDT0454086.1"/>
    </source>
</evidence>